<dbReference type="Proteomes" id="UP001549099">
    <property type="component" value="Unassembled WGS sequence"/>
</dbReference>
<organism evidence="2 3">
    <name type="scientific">Bhargavaea ullalensis</name>
    <dbReference type="NCBI Taxonomy" id="1265685"/>
    <lineage>
        <taxon>Bacteria</taxon>
        <taxon>Bacillati</taxon>
        <taxon>Bacillota</taxon>
        <taxon>Bacilli</taxon>
        <taxon>Bacillales</taxon>
        <taxon>Caryophanaceae</taxon>
        <taxon>Bhargavaea</taxon>
    </lineage>
</organism>
<comment type="caution">
    <text evidence="2">The sequence shown here is derived from an EMBL/GenBank/DDBJ whole genome shotgun (WGS) entry which is preliminary data.</text>
</comment>
<gene>
    <name evidence="2" type="ORF">ABID49_000750</name>
</gene>
<reference evidence="2 3" key="1">
    <citation type="submission" date="2024-06" db="EMBL/GenBank/DDBJ databases">
        <title>Genomic Encyclopedia of Type Strains, Phase IV (KMG-IV): sequencing the most valuable type-strain genomes for metagenomic binning, comparative biology and taxonomic classification.</title>
        <authorList>
            <person name="Goeker M."/>
        </authorList>
    </citation>
    <scope>NUCLEOTIDE SEQUENCE [LARGE SCALE GENOMIC DNA]</scope>
    <source>
        <strain evidence="2 3">DSM 26128</strain>
    </source>
</reference>
<accession>A0ABV2G9A7</accession>
<name>A0ABV2G9A7_9BACL</name>
<proteinExistence type="predicted"/>
<evidence type="ECO:0000256" key="1">
    <source>
        <dbReference type="SAM" id="MobiDB-lite"/>
    </source>
</evidence>
<sequence length="44" mass="4676">MGTGIESVAGVHARVNRMELLSGSGRQMDQTDHSGIVHQLKNTG</sequence>
<feature type="region of interest" description="Disordered" evidence="1">
    <location>
        <begin position="21"/>
        <end position="44"/>
    </location>
</feature>
<evidence type="ECO:0000313" key="2">
    <source>
        <dbReference type="EMBL" id="MET3574868.1"/>
    </source>
</evidence>
<dbReference type="EMBL" id="JBEPLW010000002">
    <property type="protein sequence ID" value="MET3574868.1"/>
    <property type="molecule type" value="Genomic_DNA"/>
</dbReference>
<keyword evidence="3" id="KW-1185">Reference proteome</keyword>
<protein>
    <submittedName>
        <fullName evidence="2">Uncharacterized protein</fullName>
    </submittedName>
</protein>
<evidence type="ECO:0000313" key="3">
    <source>
        <dbReference type="Proteomes" id="UP001549099"/>
    </source>
</evidence>